<evidence type="ECO:0000313" key="3">
    <source>
        <dbReference type="EMBL" id="KXT00491.1"/>
    </source>
</evidence>
<feature type="compositionally biased region" description="Low complexity" evidence="1">
    <location>
        <begin position="19"/>
        <end position="34"/>
    </location>
</feature>
<keyword evidence="4" id="KW-1185">Reference proteome</keyword>
<organism evidence="3 4">
    <name type="scientific">Pseudocercospora eumusae</name>
    <dbReference type="NCBI Taxonomy" id="321146"/>
    <lineage>
        <taxon>Eukaryota</taxon>
        <taxon>Fungi</taxon>
        <taxon>Dikarya</taxon>
        <taxon>Ascomycota</taxon>
        <taxon>Pezizomycotina</taxon>
        <taxon>Dothideomycetes</taxon>
        <taxon>Dothideomycetidae</taxon>
        <taxon>Mycosphaerellales</taxon>
        <taxon>Mycosphaerellaceae</taxon>
        <taxon>Pseudocercospora</taxon>
    </lineage>
</organism>
<keyword evidence="2" id="KW-0472">Membrane</keyword>
<evidence type="ECO:0000313" key="4">
    <source>
        <dbReference type="Proteomes" id="UP000070133"/>
    </source>
</evidence>
<dbReference type="AlphaFoldDB" id="A0A139HDE3"/>
<dbReference type="OrthoDB" id="408683at2759"/>
<name>A0A139HDE3_9PEZI</name>
<keyword evidence="2" id="KW-1133">Transmembrane helix</keyword>
<evidence type="ECO:0000256" key="2">
    <source>
        <dbReference type="SAM" id="Phobius"/>
    </source>
</evidence>
<accession>A0A139HDE3</accession>
<protein>
    <submittedName>
        <fullName evidence="3">Uncharacterized protein</fullName>
    </submittedName>
</protein>
<comment type="caution">
    <text evidence="3">The sequence shown here is derived from an EMBL/GenBank/DDBJ whole genome shotgun (WGS) entry which is preliminary data.</text>
</comment>
<keyword evidence="2" id="KW-0812">Transmembrane</keyword>
<reference evidence="3 4" key="1">
    <citation type="submission" date="2015-07" db="EMBL/GenBank/DDBJ databases">
        <title>Comparative genomics of the Sigatoka disease complex on banana suggests a link between parallel evolutionary changes in Pseudocercospora fijiensis and Pseudocercospora eumusae and increased virulence on the banana host.</title>
        <authorList>
            <person name="Chang T.-C."/>
            <person name="Salvucci A."/>
            <person name="Crous P.W."/>
            <person name="Stergiopoulos I."/>
        </authorList>
    </citation>
    <scope>NUCLEOTIDE SEQUENCE [LARGE SCALE GENOMIC DNA]</scope>
    <source>
        <strain evidence="3 4">CBS 114824</strain>
    </source>
</reference>
<dbReference type="Proteomes" id="UP000070133">
    <property type="component" value="Unassembled WGS sequence"/>
</dbReference>
<sequence length="227" mass="25154">MSAGAQKASRPTKQRRSRSSTASSSESSNDSHTSAIQRFRSRLDDSFGRNQYHESRILQCIASSSYPSSDSASTSSPSISSEAFAARLGLFTIPHPGAASPRDLVVRVMDWAEDVEQYAPELGRVMEKTPLLPQVLRDHGARYGTLEKERVRRYRASENVASYWDAIGSRKINLYVQENEILDQDMRGGRVSTAPTWWQCSLVAILVLFALAMASWLLLAEHSGVEG</sequence>
<dbReference type="EMBL" id="LFZN01000072">
    <property type="protein sequence ID" value="KXT00491.1"/>
    <property type="molecule type" value="Genomic_DNA"/>
</dbReference>
<evidence type="ECO:0000256" key="1">
    <source>
        <dbReference type="SAM" id="MobiDB-lite"/>
    </source>
</evidence>
<gene>
    <name evidence="3" type="ORF">AC578_4061</name>
</gene>
<feature type="transmembrane region" description="Helical" evidence="2">
    <location>
        <begin position="196"/>
        <end position="219"/>
    </location>
</feature>
<feature type="region of interest" description="Disordered" evidence="1">
    <location>
        <begin position="1"/>
        <end position="37"/>
    </location>
</feature>
<proteinExistence type="predicted"/>